<dbReference type="InterPro" id="IPR011060">
    <property type="entry name" value="RibuloseP-bd_barrel"/>
</dbReference>
<dbReference type="InterPro" id="IPR017553">
    <property type="entry name" value="3-hexulose-6-phosphate_synth"/>
</dbReference>
<dbReference type="EMBL" id="BLYI01000046">
    <property type="protein sequence ID" value="GFO85731.1"/>
    <property type="molecule type" value="Genomic_DNA"/>
</dbReference>
<dbReference type="Gene3D" id="3.20.20.70">
    <property type="entry name" value="Aldolase class I"/>
    <property type="match status" value="1"/>
</dbReference>
<dbReference type="GO" id="GO:0033982">
    <property type="term" value="F:3-dehydro-L-gulonate-6-phosphate decarboxylase activity"/>
    <property type="evidence" value="ECO:0007669"/>
    <property type="project" value="TreeGrafter"/>
</dbReference>
<dbReference type="Proteomes" id="UP000613208">
    <property type="component" value="Unassembled WGS sequence"/>
</dbReference>
<evidence type="ECO:0000259" key="7">
    <source>
        <dbReference type="PROSITE" id="PS50983"/>
    </source>
</evidence>
<comment type="pathway">
    <text evidence="2">One-carbon metabolism; formaldehyde assimilation via RuMP pathway; D-fructose 6-phosphate from D-ribulose 5-phosphate and formaldehyde: step 1/2.</text>
</comment>
<dbReference type="PANTHER" id="PTHR35039">
    <property type="entry name" value="3-KETO-L-GULONATE-6-PHOSPHATE DECARBOXYLASE SGBH-RELATED"/>
    <property type="match status" value="1"/>
</dbReference>
<evidence type="ECO:0000256" key="5">
    <source>
        <dbReference type="ARBA" id="ARBA00023239"/>
    </source>
</evidence>
<evidence type="ECO:0000313" key="9">
    <source>
        <dbReference type="Proteomes" id="UP000613208"/>
    </source>
</evidence>
<dbReference type="FunFam" id="3.20.20.70:FF:000022">
    <property type="entry name" value="3-keto-L-gulonate-6-phosphate decarboxylase UlaD"/>
    <property type="match status" value="1"/>
</dbReference>
<keyword evidence="9" id="KW-1185">Reference proteome</keyword>
<dbReference type="SUPFAM" id="SSF51366">
    <property type="entry name" value="Ribulose-phoshate binding barrel"/>
    <property type="match status" value="1"/>
</dbReference>
<comment type="similarity">
    <text evidence="3">Belongs to the HPS/KGPDC family. HPS subfamily.</text>
</comment>
<protein>
    <recommendedName>
        <fullName evidence="4">3-hexulose-6-phosphate synthase</fullName>
        <ecNumber evidence="4">4.1.2.43</ecNumber>
    </recommendedName>
</protein>
<evidence type="ECO:0000256" key="1">
    <source>
        <dbReference type="ARBA" id="ARBA00000718"/>
    </source>
</evidence>
<accession>A0A916VDI3</accession>
<evidence type="ECO:0000256" key="2">
    <source>
        <dbReference type="ARBA" id="ARBA00005014"/>
    </source>
</evidence>
<dbReference type="RefSeq" id="WP_201311436.1">
    <property type="nucleotide sequence ID" value="NZ_BLYI01000046.1"/>
</dbReference>
<dbReference type="InterPro" id="IPR013785">
    <property type="entry name" value="Aldolase_TIM"/>
</dbReference>
<dbReference type="NCBIfam" id="TIGR03128">
    <property type="entry name" value="RuMP_HxlA"/>
    <property type="match status" value="1"/>
</dbReference>
<keyword evidence="5" id="KW-0456">Lyase</keyword>
<reference evidence="8" key="1">
    <citation type="submission" date="2020-06" db="EMBL/GenBank/DDBJ databases">
        <title>Characterization of fructooligosaccharide metabolism and fructooligosaccharide-degrading enzymes in human commensal butyrate producers.</title>
        <authorList>
            <person name="Tanno H."/>
            <person name="Fujii T."/>
            <person name="Hirano K."/>
            <person name="Maeno S."/>
            <person name="Tonozuka T."/>
            <person name="Sakamoto M."/>
            <person name="Ohkuma M."/>
            <person name="Tochio T."/>
            <person name="Endo A."/>
        </authorList>
    </citation>
    <scope>NUCLEOTIDE SEQUENCE</scope>
    <source>
        <strain evidence="8">JCM 17466</strain>
    </source>
</reference>
<comment type="catalytic activity">
    <reaction evidence="1">
        <text>D-ribulose 5-phosphate + formaldehyde = D-arabino-hex-3-ulose 6-phosphate</text>
        <dbReference type="Rhea" id="RHEA:25201"/>
        <dbReference type="ChEBI" id="CHEBI:16842"/>
        <dbReference type="ChEBI" id="CHEBI:58121"/>
        <dbReference type="ChEBI" id="CHEBI:58542"/>
        <dbReference type="EC" id="4.1.2.43"/>
    </reaction>
</comment>
<gene>
    <name evidence="8" type="ORF">ANBU17_20780</name>
</gene>
<evidence type="ECO:0000313" key="8">
    <source>
        <dbReference type="EMBL" id="GFO85731.1"/>
    </source>
</evidence>
<organism evidence="8 9">
    <name type="scientific">Anaerostipes butyraticus</name>
    <dbReference type="NCBI Taxonomy" id="645466"/>
    <lineage>
        <taxon>Bacteria</taxon>
        <taxon>Bacillati</taxon>
        <taxon>Bacillota</taxon>
        <taxon>Clostridia</taxon>
        <taxon>Lachnospirales</taxon>
        <taxon>Lachnospiraceae</taxon>
        <taxon>Anaerostipes</taxon>
    </lineage>
</organism>
<dbReference type="Pfam" id="PF00215">
    <property type="entry name" value="OMPdecase"/>
    <property type="match status" value="1"/>
</dbReference>
<name>A0A916VDI3_9FIRM</name>
<comment type="caution">
    <text evidence="8">The sequence shown here is derived from an EMBL/GenBank/DDBJ whole genome shotgun (WGS) entry which is preliminary data.</text>
</comment>
<sequence length="208" mass="22042">MKLQLALDEMKMDAALEMMEKVKDYVDIIEIGTPFCLDAGNNAVETFKKAYPDKEILADCKIMDGGYLEAENAIKAGADYVTVCAAADVLTVKGAFRATQDYGKKLVVDMITIEDIPGKVAELEEIGVDVLAVHTGADAQAVGREPIQDLKVMTGSAKKAKIAVAGGISSKTIDKYAALKPEIIIVGSAIGNAEDPAAEAKAIKEAMM</sequence>
<dbReference type="EC" id="4.1.2.43" evidence="4"/>
<evidence type="ECO:0000256" key="4">
    <source>
        <dbReference type="ARBA" id="ARBA00012890"/>
    </source>
</evidence>
<dbReference type="GO" id="GO:0019854">
    <property type="term" value="P:L-ascorbic acid catabolic process"/>
    <property type="evidence" value="ECO:0007669"/>
    <property type="project" value="TreeGrafter"/>
</dbReference>
<proteinExistence type="inferred from homology"/>
<dbReference type="InterPro" id="IPR002491">
    <property type="entry name" value="ABC_transptr_periplasmic_BD"/>
</dbReference>
<dbReference type="PANTHER" id="PTHR35039:SF3">
    <property type="entry name" value="3-KETO-L-GULONATE-6-PHOSPHATE DECARBOXYLASE SGBH-RELATED"/>
    <property type="match status" value="1"/>
</dbReference>
<evidence type="ECO:0000256" key="3">
    <source>
        <dbReference type="ARBA" id="ARBA00006350"/>
    </source>
</evidence>
<dbReference type="AlphaFoldDB" id="A0A916VDI3"/>
<dbReference type="GO" id="GO:0043801">
    <property type="term" value="F:hexulose-6-phosphate synthase activity"/>
    <property type="evidence" value="ECO:0007669"/>
    <property type="project" value="UniProtKB-EC"/>
</dbReference>
<feature type="domain" description="Fe/B12 periplasmic-binding" evidence="7">
    <location>
        <begin position="119"/>
        <end position="208"/>
    </location>
</feature>
<keyword evidence="6" id="KW-0119">Carbohydrate metabolism</keyword>
<dbReference type="SMART" id="SM00934">
    <property type="entry name" value="OMPdecase"/>
    <property type="match status" value="1"/>
</dbReference>
<dbReference type="PROSITE" id="PS50983">
    <property type="entry name" value="FE_B12_PBP"/>
    <property type="match status" value="1"/>
</dbReference>
<evidence type="ECO:0000256" key="6">
    <source>
        <dbReference type="ARBA" id="ARBA00023277"/>
    </source>
</evidence>
<dbReference type="GO" id="GO:0006207">
    <property type="term" value="P:'de novo' pyrimidine nucleobase biosynthetic process"/>
    <property type="evidence" value="ECO:0007669"/>
    <property type="project" value="InterPro"/>
</dbReference>
<dbReference type="GO" id="GO:0004590">
    <property type="term" value="F:orotidine-5'-phosphate decarboxylase activity"/>
    <property type="evidence" value="ECO:0007669"/>
    <property type="project" value="InterPro"/>
</dbReference>
<dbReference type="InterPro" id="IPR001754">
    <property type="entry name" value="OMPdeCOase_dom"/>
</dbReference>